<proteinExistence type="predicted"/>
<name>A0ABY5UQB7_9GAMM</name>
<accession>A0ABY5UQB7</accession>
<dbReference type="EMBL" id="CP104006">
    <property type="protein sequence ID" value="UWM44730.1"/>
    <property type="molecule type" value="Genomic_DNA"/>
</dbReference>
<keyword evidence="2" id="KW-1185">Reference proteome</keyword>
<reference evidence="1" key="1">
    <citation type="submission" date="2022-08" db="EMBL/GenBank/DDBJ databases">
        <authorList>
            <person name="Bogun A."/>
            <person name="Kislichkina A."/>
            <person name="Solomentsev V."/>
            <person name="Skryabin Y."/>
            <person name="Sizova A."/>
            <person name="Platonov M."/>
            <person name="Dentovskaya S."/>
        </authorList>
    </citation>
    <scope>NUCLEOTIDE SEQUENCE</scope>
    <source>
        <strain evidence="1">SCPM-O-B-7604</strain>
    </source>
</reference>
<sequence length="45" mass="5180">MLFSLLLSARAVAARWLLPQYGIYNAVQHDIYPPSLYSDCAIDWH</sequence>
<protein>
    <submittedName>
        <fullName evidence="1">Uncharacterized protein</fullName>
    </submittedName>
</protein>
<organism evidence="1 2">
    <name type="scientific">Yersinia alsatica</name>
    <dbReference type="NCBI Taxonomy" id="2890317"/>
    <lineage>
        <taxon>Bacteria</taxon>
        <taxon>Pseudomonadati</taxon>
        <taxon>Pseudomonadota</taxon>
        <taxon>Gammaproteobacteria</taxon>
        <taxon>Enterobacterales</taxon>
        <taxon>Yersiniaceae</taxon>
        <taxon>Yersinia</taxon>
    </lineage>
</organism>
<gene>
    <name evidence="1" type="ORF">N0H69_19075</name>
</gene>
<evidence type="ECO:0000313" key="2">
    <source>
        <dbReference type="Proteomes" id="UP001057860"/>
    </source>
</evidence>
<dbReference type="Proteomes" id="UP001057860">
    <property type="component" value="Chromosome"/>
</dbReference>
<dbReference type="RefSeq" id="WP_155412595.1">
    <property type="nucleotide sequence ID" value="NZ_CABHWX010000135.1"/>
</dbReference>
<dbReference type="GeneID" id="75142148"/>
<evidence type="ECO:0000313" key="1">
    <source>
        <dbReference type="EMBL" id="UWM44730.1"/>
    </source>
</evidence>